<evidence type="ECO:0000259" key="3">
    <source>
        <dbReference type="PROSITE" id="PS50977"/>
    </source>
</evidence>
<evidence type="ECO:0000256" key="2">
    <source>
        <dbReference type="PROSITE-ProRule" id="PRU00335"/>
    </source>
</evidence>
<dbReference type="PANTHER" id="PTHR30055">
    <property type="entry name" value="HTH-TYPE TRANSCRIPTIONAL REGULATOR RUTR"/>
    <property type="match status" value="1"/>
</dbReference>
<dbReference type="Pfam" id="PF09209">
    <property type="entry name" value="CecR_C"/>
    <property type="match status" value="1"/>
</dbReference>
<reference evidence="4 5" key="1">
    <citation type="submission" date="2019-02" db="EMBL/GenBank/DDBJ databases">
        <title>Genomic Encyclopedia of Type Strains, Phase IV (KMG-IV): sequencing the most valuable type-strain genomes for metagenomic binning, comparative biology and taxonomic classification.</title>
        <authorList>
            <person name="Goeker M."/>
        </authorList>
    </citation>
    <scope>NUCLEOTIDE SEQUENCE [LARGE SCALE GENOMIC DNA]</scope>
    <source>
        <strain evidence="4 5">DSM 21223</strain>
    </source>
</reference>
<dbReference type="SUPFAM" id="SSF46689">
    <property type="entry name" value="Homeodomain-like"/>
    <property type="match status" value="1"/>
</dbReference>
<dbReference type="SUPFAM" id="SSF48498">
    <property type="entry name" value="Tetracyclin repressor-like, C-terminal domain"/>
    <property type="match status" value="1"/>
</dbReference>
<dbReference type="Gene3D" id="1.10.357.10">
    <property type="entry name" value="Tetracycline Repressor, domain 2"/>
    <property type="match status" value="1"/>
</dbReference>
<dbReference type="InterPro" id="IPR036271">
    <property type="entry name" value="Tet_transcr_reg_TetR-rel_C_sf"/>
</dbReference>
<dbReference type="InterPro" id="IPR009057">
    <property type="entry name" value="Homeodomain-like_sf"/>
</dbReference>
<name>A0ABY0ITK8_9RHOO</name>
<comment type="caution">
    <text evidence="4">The sequence shown here is derived from an EMBL/GenBank/DDBJ whole genome shotgun (WGS) entry which is preliminary data.</text>
</comment>
<proteinExistence type="predicted"/>
<dbReference type="EMBL" id="SHKM01000001">
    <property type="protein sequence ID" value="RZT90920.1"/>
    <property type="molecule type" value="Genomic_DNA"/>
</dbReference>
<dbReference type="InterPro" id="IPR015292">
    <property type="entry name" value="Tscrpt_reg_YbiH_C"/>
</dbReference>
<organism evidence="4 5">
    <name type="scientific">Azospira oryzae</name>
    <dbReference type="NCBI Taxonomy" id="146939"/>
    <lineage>
        <taxon>Bacteria</taxon>
        <taxon>Pseudomonadati</taxon>
        <taxon>Pseudomonadota</taxon>
        <taxon>Betaproteobacteria</taxon>
        <taxon>Rhodocyclales</taxon>
        <taxon>Rhodocyclaceae</taxon>
        <taxon>Azospira</taxon>
    </lineage>
</organism>
<evidence type="ECO:0000313" key="5">
    <source>
        <dbReference type="Proteomes" id="UP000292136"/>
    </source>
</evidence>
<keyword evidence="1 2" id="KW-0238">DNA-binding</keyword>
<dbReference type="Pfam" id="PF00440">
    <property type="entry name" value="TetR_N"/>
    <property type="match status" value="1"/>
</dbReference>
<dbReference type="PRINTS" id="PR00455">
    <property type="entry name" value="HTHTETR"/>
</dbReference>
<dbReference type="InterPro" id="IPR050109">
    <property type="entry name" value="HTH-type_TetR-like_transc_reg"/>
</dbReference>
<gene>
    <name evidence="4" type="ORF">EV678_1745</name>
</gene>
<dbReference type="Gene3D" id="1.10.10.60">
    <property type="entry name" value="Homeodomain-like"/>
    <property type="match status" value="1"/>
</dbReference>
<accession>A0ABY0ITK8</accession>
<protein>
    <submittedName>
        <fullName evidence="4">TetR family transcriptional regulator</fullName>
    </submittedName>
</protein>
<feature type="DNA-binding region" description="H-T-H motif" evidence="2">
    <location>
        <begin position="33"/>
        <end position="52"/>
    </location>
</feature>
<keyword evidence="5" id="KW-1185">Reference proteome</keyword>
<dbReference type="PROSITE" id="PS50977">
    <property type="entry name" value="HTH_TETR_2"/>
    <property type="match status" value="1"/>
</dbReference>
<evidence type="ECO:0000256" key="1">
    <source>
        <dbReference type="ARBA" id="ARBA00023125"/>
    </source>
</evidence>
<sequence>MAELPQLHSDDTRERLLAAGLALFGRHGYDGVTTRMLAAAARVNQSAIPYHFGGKEGVYRAVAEFIAAEMGPRIQSLTREAEQRLQDPATDPGELLVQVVRDLAAASFVPGHPLAWFIFLTREQFHPTPAFDVLYERFTRPGHTLVSRLLARVTGQPEESPENLLLAHALIGAMVAFGSARTTLQRRLGWSESDYEPAQLQAMLAVIEQHCRATVAGLRRQA</sequence>
<dbReference type="RefSeq" id="WP_130459191.1">
    <property type="nucleotide sequence ID" value="NZ_SHKM01000001.1"/>
</dbReference>
<dbReference type="PANTHER" id="PTHR30055:SF235">
    <property type="entry name" value="TRANSCRIPTIONAL REGULATORY PROTEIN"/>
    <property type="match status" value="1"/>
</dbReference>
<feature type="domain" description="HTH tetR-type" evidence="3">
    <location>
        <begin position="10"/>
        <end position="70"/>
    </location>
</feature>
<dbReference type="InterPro" id="IPR001647">
    <property type="entry name" value="HTH_TetR"/>
</dbReference>
<evidence type="ECO:0000313" key="4">
    <source>
        <dbReference type="EMBL" id="RZT90920.1"/>
    </source>
</evidence>
<dbReference type="Proteomes" id="UP000292136">
    <property type="component" value="Unassembled WGS sequence"/>
</dbReference>